<reference evidence="1 2" key="1">
    <citation type="submission" date="2019-10" db="EMBL/GenBank/DDBJ databases">
        <authorList>
            <person name="Palmer J.M."/>
        </authorList>
    </citation>
    <scope>NUCLEOTIDE SEQUENCE [LARGE SCALE GENOMIC DNA]</scope>
    <source>
        <strain evidence="1 2">TWF506</strain>
    </source>
</reference>
<name>A0AAN8NRY3_9PEZI</name>
<proteinExistence type="predicted"/>
<comment type="caution">
    <text evidence="1">The sequence shown here is derived from an EMBL/GenBank/DDBJ whole genome shotgun (WGS) entry which is preliminary data.</text>
</comment>
<dbReference type="EMBL" id="JAVHJM010000003">
    <property type="protein sequence ID" value="KAK6516923.1"/>
    <property type="molecule type" value="Genomic_DNA"/>
</dbReference>
<protein>
    <submittedName>
        <fullName evidence="1">Uncharacterized protein</fullName>
    </submittedName>
</protein>
<evidence type="ECO:0000313" key="1">
    <source>
        <dbReference type="EMBL" id="KAK6516923.1"/>
    </source>
</evidence>
<evidence type="ECO:0000313" key="2">
    <source>
        <dbReference type="Proteomes" id="UP001307849"/>
    </source>
</evidence>
<dbReference type="AlphaFoldDB" id="A0AAN8NRY3"/>
<gene>
    <name evidence="1" type="ORF">TWF506_006806</name>
</gene>
<keyword evidence="2" id="KW-1185">Reference proteome</keyword>
<dbReference type="Proteomes" id="UP001307849">
    <property type="component" value="Unassembled WGS sequence"/>
</dbReference>
<sequence>MNDYYIDTEYCPISEEEDVLGTGESLERYGQILLRARLEFEKTLPYVSQNGNELDLKVWKEVGDMISAYLGVIEQIYPQLESAGLWLARIPAYDYLENKFETREQALLCVIIDCTYYNRQGESLRKNEVDARYRVGFYEDAQQKFIDALEEIWVKFELHLNLIDSLVDWEERLESSNSDGFKILFSDLPNGQEMTLKSVITGIDAWMRCRSSEILPLWKTSENFPNLNDIVEEISRDL</sequence>
<organism evidence="1 2">
    <name type="scientific">Arthrobotrys conoides</name>
    <dbReference type="NCBI Taxonomy" id="74498"/>
    <lineage>
        <taxon>Eukaryota</taxon>
        <taxon>Fungi</taxon>
        <taxon>Dikarya</taxon>
        <taxon>Ascomycota</taxon>
        <taxon>Pezizomycotina</taxon>
        <taxon>Orbiliomycetes</taxon>
        <taxon>Orbiliales</taxon>
        <taxon>Orbiliaceae</taxon>
        <taxon>Arthrobotrys</taxon>
    </lineage>
</organism>
<accession>A0AAN8NRY3</accession>